<evidence type="ECO:0000256" key="6">
    <source>
        <dbReference type="SAM" id="MobiDB-lite"/>
    </source>
</evidence>
<evidence type="ECO:0000256" key="4">
    <source>
        <dbReference type="ARBA" id="ARBA00023136"/>
    </source>
</evidence>
<dbReference type="PANTHER" id="PTHR48022">
    <property type="entry name" value="PLASTIDIC GLUCOSE TRANSPORTER 4"/>
    <property type="match status" value="1"/>
</dbReference>
<keyword evidence="9" id="KW-1185">Reference proteome</keyword>
<proteinExistence type="predicted"/>
<gene>
    <name evidence="8" type="ORF">E0L32_000949</name>
</gene>
<dbReference type="InterPro" id="IPR036259">
    <property type="entry name" value="MFS_trans_sf"/>
</dbReference>
<dbReference type="SUPFAM" id="SSF103473">
    <property type="entry name" value="MFS general substrate transporter"/>
    <property type="match status" value="1"/>
</dbReference>
<evidence type="ECO:0000256" key="5">
    <source>
        <dbReference type="ARBA" id="ARBA00023242"/>
    </source>
</evidence>
<dbReference type="GO" id="GO:0016020">
    <property type="term" value="C:membrane"/>
    <property type="evidence" value="ECO:0007669"/>
    <property type="project" value="UniProtKB-SubCell"/>
</dbReference>
<comment type="subcellular location">
    <subcellularLocation>
        <location evidence="1">Membrane</location>
        <topology evidence="1">Multi-pass membrane protein</topology>
    </subcellularLocation>
</comment>
<protein>
    <recommendedName>
        <fullName evidence="10">Major facilitator superfamily (MFS) profile domain-containing protein</fullName>
    </recommendedName>
</protein>
<comment type="caution">
    <text evidence="8">The sequence shown here is derived from an EMBL/GenBank/DDBJ whole genome shotgun (WGS) entry which is preliminary data.</text>
</comment>
<dbReference type="Proteomes" id="UP000319257">
    <property type="component" value="Unassembled WGS sequence"/>
</dbReference>
<dbReference type="InterPro" id="IPR021858">
    <property type="entry name" value="Fun_TF"/>
</dbReference>
<dbReference type="InterPro" id="IPR005828">
    <property type="entry name" value="MFS_sugar_transport-like"/>
</dbReference>
<feature type="transmembrane region" description="Helical" evidence="7">
    <location>
        <begin position="556"/>
        <end position="576"/>
    </location>
</feature>
<feature type="region of interest" description="Disordered" evidence="6">
    <location>
        <begin position="287"/>
        <end position="317"/>
    </location>
</feature>
<feature type="transmembrane region" description="Helical" evidence="7">
    <location>
        <begin position="652"/>
        <end position="673"/>
    </location>
</feature>
<feature type="transmembrane region" description="Helical" evidence="7">
    <location>
        <begin position="529"/>
        <end position="550"/>
    </location>
</feature>
<feature type="transmembrane region" description="Helical" evidence="7">
    <location>
        <begin position="679"/>
        <end position="700"/>
    </location>
</feature>
<dbReference type="OrthoDB" id="6133115at2759"/>
<keyword evidence="5" id="KW-0539">Nucleus</keyword>
<organism evidence="8 9">
    <name type="scientific">Thyridium curvatum</name>
    <dbReference type="NCBI Taxonomy" id="1093900"/>
    <lineage>
        <taxon>Eukaryota</taxon>
        <taxon>Fungi</taxon>
        <taxon>Dikarya</taxon>
        <taxon>Ascomycota</taxon>
        <taxon>Pezizomycotina</taxon>
        <taxon>Sordariomycetes</taxon>
        <taxon>Sordariomycetidae</taxon>
        <taxon>Thyridiales</taxon>
        <taxon>Thyridiaceae</taxon>
        <taxon>Thyridium</taxon>
    </lineage>
</organism>
<dbReference type="Gene3D" id="1.20.1250.20">
    <property type="entry name" value="MFS general substrate transporter like domains"/>
    <property type="match status" value="1"/>
</dbReference>
<dbReference type="InParanoid" id="A0A507ARZ8"/>
<evidence type="ECO:0000256" key="3">
    <source>
        <dbReference type="ARBA" id="ARBA00022989"/>
    </source>
</evidence>
<accession>A0A507ARZ8</accession>
<dbReference type="InterPro" id="IPR050360">
    <property type="entry name" value="MFS_Sugar_Transporters"/>
</dbReference>
<name>A0A507ARZ8_9PEZI</name>
<dbReference type="Pfam" id="PF11951">
    <property type="entry name" value="Fungal_trans_2"/>
    <property type="match status" value="1"/>
</dbReference>
<evidence type="ECO:0000256" key="7">
    <source>
        <dbReference type="SAM" id="Phobius"/>
    </source>
</evidence>
<feature type="region of interest" description="Disordered" evidence="6">
    <location>
        <begin position="41"/>
        <end position="139"/>
    </location>
</feature>
<dbReference type="EMBL" id="SKBQ01000003">
    <property type="protein sequence ID" value="TPX12772.1"/>
    <property type="molecule type" value="Genomic_DNA"/>
</dbReference>
<dbReference type="AlphaFoldDB" id="A0A507ARZ8"/>
<evidence type="ECO:0000313" key="8">
    <source>
        <dbReference type="EMBL" id="TPX12772.1"/>
    </source>
</evidence>
<sequence>MPESVPLVRIGRYFQRLTCMCAKILLFEICVEIVDVTFGPQGPKRTRRRLVGHPVNPDDVGADAEEHPGMDAGTAECLPPGSESLHLPSPRDEDRLTAHGTPNDQDPAFTDNDRGRQSRRQNALHLEPNGSHQEVDSEVAERQPILNNSEHRGHDRATLQPCSSFLNTVCQPGVPPGTTSAADPTAMLMEDSPASRQSLDLEVLDYLASNPFNLGHLTEHHWSDHALAADNFTGAMQGFSPVVIGSATGSSPDLCRPAYHDTSYKDLDSQLHNHVVKTARNMALTRQGTPEMVPSTQAKSTPRPTSWASGGDPLAGPSGGRSRLVSLHISEARYIELWQNYLDEIAPWLDLFDNENHWRTTVAHMAQRVECLQYSLLALSARQQERRNPGKPHMESLNLYQEAIRLIMVQLPTLSTEPGGSILMAVAILFEAADINGVVGGVKEALFWTFARMDAYRAFIGDTITTPPTNRCFISADSMSAAVRLFKTAAVPFGGTEHELTMVSMSGSGAPGAVLNVTPWRLLAKLPVLGEWMGISLLAYFTLVILAGIGTSSGTVAVISGVLSTCMFLGTIPVYWTIERFGRRSTMLHSAMVSSVLFIVFIVLVAVGGPKAQWASVVMLFLIVFVQSYGWQATKFLYSSEIAPLEYRHIGGAFFSSGEWLMVFITVFASPIGLQTCGWSFWFFILAGNICAVVFVWLLCPETSGKTLEQVHYLFIGKGLAGLYQGPADESVLHMEEKIGHSHTEVREKTTEE</sequence>
<reference evidence="8 9" key="1">
    <citation type="submission" date="2019-06" db="EMBL/GenBank/DDBJ databases">
        <title>Draft genome sequence of the filamentous fungus Phialemoniopsis curvata isolated from diesel fuel.</title>
        <authorList>
            <person name="Varaljay V.A."/>
            <person name="Lyon W.J."/>
            <person name="Crouch A.L."/>
            <person name="Drake C.E."/>
            <person name="Hollomon J.M."/>
            <person name="Nadeau L.J."/>
            <person name="Nunn H.S."/>
            <person name="Stevenson B.S."/>
            <person name="Bojanowski C.L."/>
            <person name="Crookes-Goodson W.J."/>
        </authorList>
    </citation>
    <scope>NUCLEOTIDE SEQUENCE [LARGE SCALE GENOMIC DNA]</scope>
    <source>
        <strain evidence="8 9">D216</strain>
    </source>
</reference>
<dbReference type="GO" id="GO:0005351">
    <property type="term" value="F:carbohydrate:proton symporter activity"/>
    <property type="evidence" value="ECO:0007669"/>
    <property type="project" value="TreeGrafter"/>
</dbReference>
<feature type="compositionally biased region" description="Polar residues" evidence="6">
    <location>
        <begin position="287"/>
        <end position="308"/>
    </location>
</feature>
<dbReference type="RefSeq" id="XP_030994483.1">
    <property type="nucleotide sequence ID" value="XM_031144477.1"/>
</dbReference>
<keyword evidence="3 7" id="KW-1133">Transmembrane helix</keyword>
<keyword evidence="2 7" id="KW-0812">Transmembrane</keyword>
<evidence type="ECO:0000256" key="1">
    <source>
        <dbReference type="ARBA" id="ARBA00004141"/>
    </source>
</evidence>
<evidence type="ECO:0008006" key="10">
    <source>
        <dbReference type="Google" id="ProtNLM"/>
    </source>
</evidence>
<keyword evidence="4 7" id="KW-0472">Membrane</keyword>
<evidence type="ECO:0000256" key="2">
    <source>
        <dbReference type="ARBA" id="ARBA00022692"/>
    </source>
</evidence>
<dbReference type="Pfam" id="PF00083">
    <property type="entry name" value="Sugar_tr"/>
    <property type="match status" value="1"/>
</dbReference>
<dbReference type="PANTHER" id="PTHR48022:SF2">
    <property type="entry name" value="PLASTIDIC GLUCOSE TRANSPORTER 4"/>
    <property type="match status" value="1"/>
</dbReference>
<feature type="transmembrane region" description="Helical" evidence="7">
    <location>
        <begin position="613"/>
        <end position="631"/>
    </location>
</feature>
<dbReference type="GeneID" id="41968396"/>
<evidence type="ECO:0000313" key="9">
    <source>
        <dbReference type="Proteomes" id="UP000319257"/>
    </source>
</evidence>
<feature type="transmembrane region" description="Helical" evidence="7">
    <location>
        <begin position="588"/>
        <end position="607"/>
    </location>
</feature>